<dbReference type="Gene3D" id="3.30.950.30">
    <property type="entry name" value="Schlafen, AAA domain"/>
    <property type="match status" value="1"/>
</dbReference>
<feature type="domain" description="Schlafen AlbA-2" evidence="1">
    <location>
        <begin position="2"/>
        <end position="112"/>
    </location>
</feature>
<proteinExistence type="predicted"/>
<dbReference type="PANTHER" id="PTHR30595">
    <property type="entry name" value="GLPR-RELATED TRANSCRIPTIONAL REPRESSOR"/>
    <property type="match status" value="1"/>
</dbReference>
<dbReference type="PANTHER" id="PTHR30595:SF6">
    <property type="entry name" value="SCHLAFEN ALBA-2 DOMAIN-CONTAINING PROTEIN"/>
    <property type="match status" value="1"/>
</dbReference>
<dbReference type="BioCyc" id="MMAZ1236903:G139K-209-MONOMER"/>
<dbReference type="GO" id="GO:0004386">
    <property type="term" value="F:helicase activity"/>
    <property type="evidence" value="ECO:0007669"/>
    <property type="project" value="UniProtKB-KW"/>
</dbReference>
<keyword evidence="2" id="KW-0347">Helicase</keyword>
<dbReference type="EMBL" id="CP004144">
    <property type="protein sequence ID" value="AGF95663.1"/>
    <property type="molecule type" value="Genomic_DNA"/>
</dbReference>
<protein>
    <submittedName>
        <fullName evidence="2">ATP-dependent DNA helicase</fullName>
    </submittedName>
</protein>
<dbReference type="AlphaFoldDB" id="M1Q690"/>
<evidence type="ECO:0000313" key="2">
    <source>
        <dbReference type="EMBL" id="AGF95663.1"/>
    </source>
</evidence>
<keyword evidence="2" id="KW-0067">ATP-binding</keyword>
<dbReference type="Proteomes" id="UP000011718">
    <property type="component" value="Chromosome"/>
</dbReference>
<keyword evidence="2" id="KW-0547">Nucleotide-binding</keyword>
<sequence>MESETLELKKSTAQLKPAVISIVAILNKHQEGKLYFGVKDDGTVVGQEIGNDTLRTISQAISAYIEPKVYPVIRQVTFEGKSCIEVEFQGNEVPYFAYGRAYIRTSDEDKPLSVKELENLILRKNKDQLKWDSSICREASLEDISEEKVRSFVKEAGKEYKGLLHISLTCRTIQVISSGGLTIEQIKTEMVS</sequence>
<keyword evidence="2" id="KW-0378">Hydrolase</keyword>
<reference evidence="2 3" key="1">
    <citation type="journal article" date="2013" name="Genome Announc.">
        <title>Complete Genome of a Methanosarcina mazei Strain Isolated from Sediment Samples from an Amazonian Flooded Area.</title>
        <authorList>
            <person name="Assis das Gracas D."/>
            <person name="Thiago Juca Ramos R."/>
            <person name="Vieira Araujo A.C."/>
            <person name="Zahlouth R."/>
            <person name="Ribeiro Carneiro A."/>
            <person name="Souza Lopes T."/>
            <person name="Azevedo Barauna R."/>
            <person name="Azevedo V."/>
            <person name="Cruz Schneider M.P."/>
            <person name="Pellizari V.H."/>
            <person name="Silva A."/>
        </authorList>
    </citation>
    <scope>NUCLEOTIDE SEQUENCE [LARGE SCALE GENOMIC DNA]</scope>
    <source>
        <strain evidence="2 3">Tuc01</strain>
    </source>
</reference>
<organism evidence="2 3">
    <name type="scientific">Methanosarcina mazei Tuc01</name>
    <dbReference type="NCBI Taxonomy" id="1236903"/>
    <lineage>
        <taxon>Archaea</taxon>
        <taxon>Methanobacteriati</taxon>
        <taxon>Methanobacteriota</taxon>
        <taxon>Stenosarchaea group</taxon>
        <taxon>Methanomicrobia</taxon>
        <taxon>Methanosarcinales</taxon>
        <taxon>Methanosarcinaceae</taxon>
        <taxon>Methanosarcina</taxon>
    </lineage>
</organism>
<accession>M1Q690</accession>
<dbReference type="HOGENOM" id="CLU_1412381_0_0_2"/>
<name>M1Q690_METMZ</name>
<evidence type="ECO:0000259" key="1">
    <source>
        <dbReference type="Pfam" id="PF04326"/>
    </source>
</evidence>
<dbReference type="InterPro" id="IPR007421">
    <property type="entry name" value="Schlafen_AlbA_2_dom"/>
</dbReference>
<dbReference type="InterPro" id="IPR038461">
    <property type="entry name" value="Schlafen_AlbA_2_dom_sf"/>
</dbReference>
<dbReference type="KEGG" id="mmaz:MmTuc01_0212"/>
<evidence type="ECO:0000313" key="3">
    <source>
        <dbReference type="Proteomes" id="UP000011718"/>
    </source>
</evidence>
<dbReference type="Pfam" id="PF04326">
    <property type="entry name" value="SLFN_AlbA_2"/>
    <property type="match status" value="1"/>
</dbReference>
<gene>
    <name evidence="2" type="ORF">MmTuc01_0212</name>
</gene>